<name>A0A1C3JRX9_9GAMM</name>
<dbReference type="AlphaFoldDB" id="A0A1C3JRX9"/>
<keyword evidence="2" id="KW-0378">Hydrolase</keyword>
<dbReference type="GO" id="GO:0033890">
    <property type="term" value="F:ribonuclease D activity"/>
    <property type="evidence" value="ECO:0007669"/>
    <property type="project" value="UniProtKB-EC"/>
</dbReference>
<dbReference type="SMART" id="SM00474">
    <property type="entry name" value="35EXOc"/>
    <property type="match status" value="1"/>
</dbReference>
<dbReference type="InterPro" id="IPR052408">
    <property type="entry name" value="Exonuclease_MUT-7-like"/>
</dbReference>
<sequence length="194" mass="21312">MERPSKEQIRQLPLYVGLALPDIWIVENEQDAAHALQVLQHQTCLGYDTESKPIFVKGELSPGPSLIQLATETEAFLFPTRFTAAVNAARALLSNPEIQKVGFGLKDDNKELRNKLDIDIVNTKDLSMTLKRLAGDKDSIGARAAVAMVLGARLGKGAQRSNWGAYPLREHQILYAANDAHCAIAIVNALKNRL</sequence>
<dbReference type="EMBL" id="FLRA01000014">
    <property type="protein sequence ID" value="SBT17912.1"/>
    <property type="molecule type" value="Genomic_DNA"/>
</dbReference>
<feature type="domain" description="3'-5' exonuclease" evidence="1">
    <location>
        <begin position="22"/>
        <end position="194"/>
    </location>
</feature>
<proteinExistence type="predicted"/>
<accession>A0A1C3JRX9</accession>
<dbReference type="Pfam" id="PF01612">
    <property type="entry name" value="DNA_pol_A_exo1"/>
    <property type="match status" value="1"/>
</dbReference>
<dbReference type="RefSeq" id="WP_067035818.1">
    <property type="nucleotide sequence ID" value="NZ_FLRA01000014.1"/>
</dbReference>
<dbReference type="Proteomes" id="UP000092840">
    <property type="component" value="Unassembled WGS sequence"/>
</dbReference>
<evidence type="ECO:0000259" key="1">
    <source>
        <dbReference type="SMART" id="SM00474"/>
    </source>
</evidence>
<dbReference type="InterPro" id="IPR002562">
    <property type="entry name" value="3'-5'_exonuclease_dom"/>
</dbReference>
<dbReference type="GO" id="GO:0008408">
    <property type="term" value="F:3'-5' exonuclease activity"/>
    <property type="evidence" value="ECO:0007669"/>
    <property type="project" value="InterPro"/>
</dbReference>
<evidence type="ECO:0000313" key="2">
    <source>
        <dbReference type="EMBL" id="SBT17912.1"/>
    </source>
</evidence>
<dbReference type="PANTHER" id="PTHR47765">
    <property type="entry name" value="3'-5' EXONUCLEASE DOMAIN-CONTAINING PROTEIN"/>
    <property type="match status" value="1"/>
</dbReference>
<dbReference type="GO" id="GO:0006139">
    <property type="term" value="P:nucleobase-containing compound metabolic process"/>
    <property type="evidence" value="ECO:0007669"/>
    <property type="project" value="InterPro"/>
</dbReference>
<dbReference type="InterPro" id="IPR012337">
    <property type="entry name" value="RNaseH-like_sf"/>
</dbReference>
<dbReference type="InterPro" id="IPR036397">
    <property type="entry name" value="RNaseH_sf"/>
</dbReference>
<dbReference type="Gene3D" id="3.30.420.10">
    <property type="entry name" value="Ribonuclease H-like superfamily/Ribonuclease H"/>
    <property type="match status" value="1"/>
</dbReference>
<dbReference type="GO" id="GO:0003676">
    <property type="term" value="F:nucleic acid binding"/>
    <property type="evidence" value="ECO:0007669"/>
    <property type="project" value="InterPro"/>
</dbReference>
<dbReference type="EC" id="3.1.13.5" evidence="2"/>
<dbReference type="CDD" id="cd06141">
    <property type="entry name" value="WRN_exo"/>
    <property type="match status" value="1"/>
</dbReference>
<reference evidence="2 5" key="2">
    <citation type="submission" date="2016-06" db="EMBL/GenBank/DDBJ databases">
        <authorList>
            <person name="Kjaerup R.B."/>
            <person name="Dalgaard T.S."/>
            <person name="Juul-Madsen H.R."/>
        </authorList>
    </citation>
    <scope>NUCLEOTIDE SEQUENCE [LARGE SCALE GENOMIC DNA]</scope>
    <source>
        <strain evidence="2 5">CECT 5115</strain>
    </source>
</reference>
<evidence type="ECO:0000313" key="4">
    <source>
        <dbReference type="Proteomes" id="UP000092840"/>
    </source>
</evidence>
<dbReference type="Proteomes" id="UP000092871">
    <property type="component" value="Unassembled WGS sequence"/>
</dbReference>
<reference evidence="3 4" key="1">
    <citation type="submission" date="2016-06" db="EMBL/GenBank/DDBJ databases">
        <authorList>
            <person name="Rodrigo-Torres L."/>
            <person name="Arahal D.R."/>
        </authorList>
    </citation>
    <scope>NUCLEOTIDE SEQUENCE [LARGE SCALE GENOMIC DNA]</scope>
    <source>
        <strain evidence="3 4">CECT 5116</strain>
    </source>
</reference>
<evidence type="ECO:0000313" key="5">
    <source>
        <dbReference type="Proteomes" id="UP000092871"/>
    </source>
</evidence>
<dbReference type="OrthoDB" id="9793333at2"/>
<organism evidence="2 5">
    <name type="scientific">Marinomonas gallaica</name>
    <dbReference type="NCBI Taxonomy" id="1806667"/>
    <lineage>
        <taxon>Bacteria</taxon>
        <taxon>Pseudomonadati</taxon>
        <taxon>Pseudomonadota</taxon>
        <taxon>Gammaproteobacteria</taxon>
        <taxon>Oceanospirillales</taxon>
        <taxon>Oceanospirillaceae</taxon>
        <taxon>Marinomonas</taxon>
    </lineage>
</organism>
<protein>
    <submittedName>
        <fullName evidence="2">Ribonuclease D</fullName>
        <ecNumber evidence="2">3.1.13.5</ecNumber>
    </submittedName>
</protein>
<keyword evidence="4" id="KW-1185">Reference proteome</keyword>
<dbReference type="SUPFAM" id="SSF53098">
    <property type="entry name" value="Ribonuclease H-like"/>
    <property type="match status" value="1"/>
</dbReference>
<gene>
    <name evidence="2" type="primary">rnd_1</name>
    <name evidence="2" type="ORF">MGA5115_02029</name>
    <name evidence="3" type="ORF">MGA5116_01375</name>
</gene>
<evidence type="ECO:0000313" key="3">
    <source>
        <dbReference type="EMBL" id="SBT20788.1"/>
    </source>
</evidence>
<dbReference type="EMBL" id="FLRB01000008">
    <property type="protein sequence ID" value="SBT20788.1"/>
    <property type="molecule type" value="Genomic_DNA"/>
</dbReference>
<dbReference type="PANTHER" id="PTHR47765:SF2">
    <property type="entry name" value="EXONUCLEASE MUT-7 HOMOLOG"/>
    <property type="match status" value="1"/>
</dbReference>